<dbReference type="PANTHER" id="PTHR44068">
    <property type="entry name" value="ZGC:194242"/>
    <property type="match status" value="1"/>
</dbReference>
<protein>
    <submittedName>
        <fullName evidence="4">Class I SAM-dependent methyltransferase</fullName>
    </submittedName>
</protein>
<dbReference type="GO" id="GO:0032259">
    <property type="term" value="P:methylation"/>
    <property type="evidence" value="ECO:0007669"/>
    <property type="project" value="UniProtKB-KW"/>
</dbReference>
<dbReference type="EMBL" id="VUMS01000024">
    <property type="protein sequence ID" value="MST67373.1"/>
    <property type="molecule type" value="Genomic_DNA"/>
</dbReference>
<evidence type="ECO:0000259" key="3">
    <source>
        <dbReference type="Pfam" id="PF08241"/>
    </source>
</evidence>
<proteinExistence type="predicted"/>
<evidence type="ECO:0000256" key="1">
    <source>
        <dbReference type="ARBA" id="ARBA00022679"/>
    </source>
</evidence>
<keyword evidence="5" id="KW-1185">Reference proteome</keyword>
<dbReference type="Pfam" id="PF08241">
    <property type="entry name" value="Methyltransf_11"/>
    <property type="match status" value="1"/>
</dbReference>
<name>A0A7X2TLE8_9FIRM</name>
<keyword evidence="1 4" id="KW-0808">Transferase</keyword>
<feature type="domain" description="Methyltransferase type 11" evidence="3">
    <location>
        <begin position="62"/>
        <end position="160"/>
    </location>
</feature>
<organism evidence="4 5">
    <name type="scientific">Oliverpabstia intestinalis</name>
    <dbReference type="NCBI Taxonomy" id="2606633"/>
    <lineage>
        <taxon>Bacteria</taxon>
        <taxon>Bacillati</taxon>
        <taxon>Bacillota</taxon>
        <taxon>Clostridia</taxon>
        <taxon>Lachnospirales</taxon>
        <taxon>Lachnospiraceae</taxon>
        <taxon>Oliverpabstia</taxon>
    </lineage>
</organism>
<sequence>MCNIHTAKKTERTQEEITISGNPAKPQGEDGATMLKRMNESHSPVTCWALEHWQIAPEEELLDIGCGGGATLKRMGEKITTGHLTGIDYSPVSVKTSLKTNRQDVESGKMKVLEGSVEALPFADDGFDKIITVESFYFWPDPQENLKEVRRVLKEGGTFLLVADTYNKDGLDPKTLENICRFHLFTPTAEEFRKLFEKAGFTDIQIHVKEGTDWICVEGKK</sequence>
<evidence type="ECO:0000256" key="2">
    <source>
        <dbReference type="SAM" id="MobiDB-lite"/>
    </source>
</evidence>
<dbReference type="InterPro" id="IPR050447">
    <property type="entry name" value="Erg6_SMT_methyltransf"/>
</dbReference>
<dbReference type="PANTHER" id="PTHR44068:SF1">
    <property type="entry name" value="HYPOTHETICAL LOC100005854"/>
    <property type="match status" value="1"/>
</dbReference>
<accession>A0A7X2TLE8</accession>
<gene>
    <name evidence="4" type="ORF">FYJ57_11760</name>
</gene>
<dbReference type="Gene3D" id="3.40.50.150">
    <property type="entry name" value="Vaccinia Virus protein VP39"/>
    <property type="match status" value="1"/>
</dbReference>
<feature type="region of interest" description="Disordered" evidence="2">
    <location>
        <begin position="1"/>
        <end position="31"/>
    </location>
</feature>
<dbReference type="SUPFAM" id="SSF53335">
    <property type="entry name" value="S-adenosyl-L-methionine-dependent methyltransferases"/>
    <property type="match status" value="1"/>
</dbReference>
<evidence type="ECO:0000313" key="4">
    <source>
        <dbReference type="EMBL" id="MST67373.1"/>
    </source>
</evidence>
<dbReference type="InterPro" id="IPR013216">
    <property type="entry name" value="Methyltransf_11"/>
</dbReference>
<dbReference type="CDD" id="cd02440">
    <property type="entry name" value="AdoMet_MTases"/>
    <property type="match status" value="1"/>
</dbReference>
<comment type="caution">
    <text evidence="4">The sequence shown here is derived from an EMBL/GenBank/DDBJ whole genome shotgun (WGS) entry which is preliminary data.</text>
</comment>
<reference evidence="4 5" key="1">
    <citation type="submission" date="2019-08" db="EMBL/GenBank/DDBJ databases">
        <title>In-depth cultivation of the pig gut microbiome towards novel bacterial diversity and tailored functional studies.</title>
        <authorList>
            <person name="Wylensek D."/>
            <person name="Hitch T.C.A."/>
            <person name="Clavel T."/>
        </authorList>
    </citation>
    <scope>NUCLEOTIDE SEQUENCE [LARGE SCALE GENOMIC DNA]</scope>
    <source>
        <strain evidence="4 5">BSM-380-WT-5A</strain>
    </source>
</reference>
<dbReference type="GO" id="GO:0003838">
    <property type="term" value="F:sterol 24-C-methyltransferase activity"/>
    <property type="evidence" value="ECO:0007669"/>
    <property type="project" value="TreeGrafter"/>
</dbReference>
<evidence type="ECO:0000313" key="5">
    <source>
        <dbReference type="Proteomes" id="UP000440513"/>
    </source>
</evidence>
<dbReference type="AlphaFoldDB" id="A0A7X2TLE8"/>
<dbReference type="GO" id="GO:0016126">
    <property type="term" value="P:sterol biosynthetic process"/>
    <property type="evidence" value="ECO:0007669"/>
    <property type="project" value="TreeGrafter"/>
</dbReference>
<keyword evidence="4" id="KW-0489">Methyltransferase</keyword>
<dbReference type="InterPro" id="IPR029063">
    <property type="entry name" value="SAM-dependent_MTases_sf"/>
</dbReference>
<dbReference type="Proteomes" id="UP000440513">
    <property type="component" value="Unassembled WGS sequence"/>
</dbReference>